<dbReference type="Pfam" id="PF01380">
    <property type="entry name" value="SIS"/>
    <property type="match status" value="1"/>
</dbReference>
<protein>
    <submittedName>
        <fullName evidence="6">MurR/RpiR family transcriptional regulator</fullName>
    </submittedName>
</protein>
<reference evidence="7" key="1">
    <citation type="journal article" date="2019" name="Int. J. Syst. Evol. Microbiol.">
        <title>The Global Catalogue of Microorganisms (GCM) 10K type strain sequencing project: providing services to taxonomists for standard genome sequencing and annotation.</title>
        <authorList>
            <consortium name="The Broad Institute Genomics Platform"/>
            <consortium name="The Broad Institute Genome Sequencing Center for Infectious Disease"/>
            <person name="Wu L."/>
            <person name="Ma J."/>
        </authorList>
    </citation>
    <scope>NUCLEOTIDE SEQUENCE [LARGE SCALE GENOMIC DNA]</scope>
    <source>
        <strain evidence="7">JCM 10083</strain>
    </source>
</reference>
<evidence type="ECO:0000259" key="4">
    <source>
        <dbReference type="PROSITE" id="PS51071"/>
    </source>
</evidence>
<feature type="domain" description="SIS" evidence="5">
    <location>
        <begin position="119"/>
        <end position="235"/>
    </location>
</feature>
<dbReference type="PROSITE" id="PS51464">
    <property type="entry name" value="SIS"/>
    <property type="match status" value="1"/>
</dbReference>
<dbReference type="InterPro" id="IPR009057">
    <property type="entry name" value="Homeodomain-like_sf"/>
</dbReference>
<dbReference type="Pfam" id="PF01418">
    <property type="entry name" value="HTH_6"/>
    <property type="match status" value="1"/>
</dbReference>
<feature type="domain" description="HTH rpiR-type" evidence="4">
    <location>
        <begin position="1"/>
        <end position="75"/>
    </location>
</feature>
<proteinExistence type="predicted"/>
<dbReference type="PANTHER" id="PTHR30514">
    <property type="entry name" value="GLUCOKINASE"/>
    <property type="match status" value="1"/>
</dbReference>
<sequence>MLELIRSSAPDLSPSEQRVARTVLAAPLEVIHRSVTQMAQESGSSVGSVMRFCQSLGLRGFQDLKLRLARESIPAERQLLAEVASGDGPAEVARKVLTGSAVALQDAAQTVDTDRLGAVAELLTGTPRILFIAVGTSAPLAADVAYRLTTIGLPASFPADVHVQHVTSRMLRPGDVCFGISHTGSTTETLASMRAARQSGATTVALTSFASSPLTELVDHLLVAGSERPRTASSR</sequence>
<dbReference type="InterPro" id="IPR001347">
    <property type="entry name" value="SIS_dom"/>
</dbReference>
<dbReference type="Proteomes" id="UP001596514">
    <property type="component" value="Unassembled WGS sequence"/>
</dbReference>
<dbReference type="RefSeq" id="WP_386368373.1">
    <property type="nucleotide sequence ID" value="NZ_JBHTEE010000001.1"/>
</dbReference>
<dbReference type="Gene3D" id="1.10.10.10">
    <property type="entry name" value="Winged helix-like DNA-binding domain superfamily/Winged helix DNA-binding domain"/>
    <property type="match status" value="1"/>
</dbReference>
<dbReference type="InterPro" id="IPR035472">
    <property type="entry name" value="RpiR-like_SIS"/>
</dbReference>
<evidence type="ECO:0000313" key="6">
    <source>
        <dbReference type="EMBL" id="MFC7599130.1"/>
    </source>
</evidence>
<accession>A0ABW2SS51</accession>
<evidence type="ECO:0000256" key="1">
    <source>
        <dbReference type="ARBA" id="ARBA00023015"/>
    </source>
</evidence>
<dbReference type="PANTHER" id="PTHR30514:SF1">
    <property type="entry name" value="HTH-TYPE TRANSCRIPTIONAL REGULATOR HEXR-RELATED"/>
    <property type="match status" value="1"/>
</dbReference>
<dbReference type="SUPFAM" id="SSF46689">
    <property type="entry name" value="Homeodomain-like"/>
    <property type="match status" value="1"/>
</dbReference>
<comment type="caution">
    <text evidence="6">The sequence shown here is derived from an EMBL/GenBank/DDBJ whole genome shotgun (WGS) entry which is preliminary data.</text>
</comment>
<dbReference type="Gene3D" id="3.40.50.10490">
    <property type="entry name" value="Glucose-6-phosphate isomerase like protein, domain 1"/>
    <property type="match status" value="1"/>
</dbReference>
<dbReference type="SUPFAM" id="SSF53697">
    <property type="entry name" value="SIS domain"/>
    <property type="match status" value="1"/>
</dbReference>
<keyword evidence="7" id="KW-1185">Reference proteome</keyword>
<evidence type="ECO:0000313" key="7">
    <source>
        <dbReference type="Proteomes" id="UP001596514"/>
    </source>
</evidence>
<evidence type="ECO:0000256" key="3">
    <source>
        <dbReference type="ARBA" id="ARBA00023163"/>
    </source>
</evidence>
<keyword evidence="1" id="KW-0805">Transcription regulation</keyword>
<dbReference type="InterPro" id="IPR046348">
    <property type="entry name" value="SIS_dom_sf"/>
</dbReference>
<gene>
    <name evidence="6" type="ORF">ACFQVD_03280</name>
</gene>
<evidence type="ECO:0000256" key="2">
    <source>
        <dbReference type="ARBA" id="ARBA00023125"/>
    </source>
</evidence>
<name>A0ABW2SS51_9ACTN</name>
<keyword evidence="3" id="KW-0804">Transcription</keyword>
<evidence type="ECO:0000259" key="5">
    <source>
        <dbReference type="PROSITE" id="PS51464"/>
    </source>
</evidence>
<dbReference type="InterPro" id="IPR047640">
    <property type="entry name" value="RpiR-like"/>
</dbReference>
<dbReference type="PROSITE" id="PS51071">
    <property type="entry name" value="HTH_RPIR"/>
    <property type="match status" value="1"/>
</dbReference>
<organism evidence="6 7">
    <name type="scientific">Streptosporangium amethystogenes subsp. fukuiense</name>
    <dbReference type="NCBI Taxonomy" id="698418"/>
    <lineage>
        <taxon>Bacteria</taxon>
        <taxon>Bacillati</taxon>
        <taxon>Actinomycetota</taxon>
        <taxon>Actinomycetes</taxon>
        <taxon>Streptosporangiales</taxon>
        <taxon>Streptosporangiaceae</taxon>
        <taxon>Streptosporangium</taxon>
    </lineage>
</organism>
<dbReference type="InterPro" id="IPR000281">
    <property type="entry name" value="HTH_RpiR"/>
</dbReference>
<dbReference type="EMBL" id="JBHTEE010000001">
    <property type="protein sequence ID" value="MFC7599130.1"/>
    <property type="molecule type" value="Genomic_DNA"/>
</dbReference>
<dbReference type="InterPro" id="IPR036388">
    <property type="entry name" value="WH-like_DNA-bd_sf"/>
</dbReference>
<dbReference type="CDD" id="cd05013">
    <property type="entry name" value="SIS_RpiR"/>
    <property type="match status" value="1"/>
</dbReference>
<keyword evidence="2" id="KW-0238">DNA-binding</keyword>